<evidence type="ECO:0000313" key="7">
    <source>
        <dbReference type="Proteomes" id="UP001161325"/>
    </source>
</evidence>
<dbReference type="Pfam" id="PF00781">
    <property type="entry name" value="DAGK_cat"/>
    <property type="match status" value="1"/>
</dbReference>
<keyword evidence="1" id="KW-0808">Transferase</keyword>
<reference evidence="6" key="1">
    <citation type="submission" date="2022-08" db="EMBL/GenBank/DDBJ databases">
        <title>Draft genome sequencing of Roseisolibacter agri AW1220.</title>
        <authorList>
            <person name="Tobiishi Y."/>
            <person name="Tonouchi A."/>
        </authorList>
    </citation>
    <scope>NUCLEOTIDE SEQUENCE</scope>
    <source>
        <strain evidence="6">AW1220</strain>
    </source>
</reference>
<dbReference type="Gene3D" id="2.60.200.40">
    <property type="match status" value="1"/>
</dbReference>
<dbReference type="EMBL" id="BRXS01000004">
    <property type="protein sequence ID" value="GLC26496.1"/>
    <property type="molecule type" value="Genomic_DNA"/>
</dbReference>
<proteinExistence type="predicted"/>
<keyword evidence="7" id="KW-1185">Reference proteome</keyword>
<dbReference type="InterPro" id="IPR045540">
    <property type="entry name" value="YegS/DAGK_C"/>
</dbReference>
<sequence length="307" mass="31103">MALPPAVVVRNPRARRAADALHPDVLRTLGARYDVTVVTPDDAAGVTCAAASAARDGASLVVAAGGDGTARAVAQGLVGTGVPLALLPAGTANDLARALGLPRNVVAAAARATTGDARAIDVVEAGGAVFCTVGGLGIVAHSAFMVNALKARGGTVRAAASAAGSAIYKLTASAALLRHGGDTRTLQASWLTPQGVRHDETLRIHGAFVATQRYLGGGLSLPHVGADDDGVFELLLVPATSRPRLLDAFTRLSLGLPIPDGVLRVIPATEAHLALGDEDALLGDGECLASGRLFTLRARQRALRVIV</sequence>
<keyword evidence="3" id="KW-0418">Kinase</keyword>
<name>A0AA37QCR9_9BACT</name>
<dbReference type="Gene3D" id="3.40.50.10330">
    <property type="entry name" value="Probable inorganic polyphosphate/atp-NAD kinase, domain 1"/>
    <property type="match status" value="1"/>
</dbReference>
<evidence type="ECO:0000256" key="1">
    <source>
        <dbReference type="ARBA" id="ARBA00022679"/>
    </source>
</evidence>
<dbReference type="InterPro" id="IPR001206">
    <property type="entry name" value="Diacylglycerol_kinase_cat_dom"/>
</dbReference>
<organism evidence="6 7">
    <name type="scientific">Roseisolibacter agri</name>
    <dbReference type="NCBI Taxonomy" id="2014610"/>
    <lineage>
        <taxon>Bacteria</taxon>
        <taxon>Pseudomonadati</taxon>
        <taxon>Gemmatimonadota</taxon>
        <taxon>Gemmatimonadia</taxon>
        <taxon>Gemmatimonadales</taxon>
        <taxon>Gemmatimonadaceae</taxon>
        <taxon>Roseisolibacter</taxon>
    </lineage>
</organism>
<dbReference type="InterPro" id="IPR017438">
    <property type="entry name" value="ATP-NAD_kinase_N"/>
</dbReference>
<dbReference type="PANTHER" id="PTHR12358:SF54">
    <property type="entry name" value="SPHINGOSINE KINASE RELATED PROTEIN"/>
    <property type="match status" value="1"/>
</dbReference>
<dbReference type="GO" id="GO:0016301">
    <property type="term" value="F:kinase activity"/>
    <property type="evidence" value="ECO:0007669"/>
    <property type="project" value="UniProtKB-KW"/>
</dbReference>
<evidence type="ECO:0000259" key="5">
    <source>
        <dbReference type="PROSITE" id="PS50146"/>
    </source>
</evidence>
<dbReference type="Proteomes" id="UP001161325">
    <property type="component" value="Unassembled WGS sequence"/>
</dbReference>
<evidence type="ECO:0000256" key="3">
    <source>
        <dbReference type="ARBA" id="ARBA00022777"/>
    </source>
</evidence>
<accession>A0AA37QCR9</accession>
<comment type="caution">
    <text evidence="6">The sequence shown here is derived from an EMBL/GenBank/DDBJ whole genome shotgun (WGS) entry which is preliminary data.</text>
</comment>
<keyword evidence="2" id="KW-0547">Nucleotide-binding</keyword>
<evidence type="ECO:0000313" key="6">
    <source>
        <dbReference type="EMBL" id="GLC26496.1"/>
    </source>
</evidence>
<protein>
    <recommendedName>
        <fullName evidence="5">DAGKc domain-containing protein</fullName>
    </recommendedName>
</protein>
<dbReference type="AlphaFoldDB" id="A0AA37QCR9"/>
<feature type="domain" description="DAGKc" evidence="5">
    <location>
        <begin position="1"/>
        <end position="129"/>
    </location>
</feature>
<evidence type="ECO:0000256" key="4">
    <source>
        <dbReference type="ARBA" id="ARBA00022840"/>
    </source>
</evidence>
<dbReference type="PANTHER" id="PTHR12358">
    <property type="entry name" value="SPHINGOSINE KINASE"/>
    <property type="match status" value="1"/>
</dbReference>
<dbReference type="InterPro" id="IPR016064">
    <property type="entry name" value="NAD/diacylglycerol_kinase_sf"/>
</dbReference>
<evidence type="ECO:0000256" key="2">
    <source>
        <dbReference type="ARBA" id="ARBA00022741"/>
    </source>
</evidence>
<dbReference type="SUPFAM" id="SSF111331">
    <property type="entry name" value="NAD kinase/diacylglycerol kinase-like"/>
    <property type="match status" value="1"/>
</dbReference>
<keyword evidence="4" id="KW-0067">ATP-binding</keyword>
<dbReference type="GO" id="GO:0005524">
    <property type="term" value="F:ATP binding"/>
    <property type="evidence" value="ECO:0007669"/>
    <property type="project" value="UniProtKB-KW"/>
</dbReference>
<dbReference type="RefSeq" id="WP_284350946.1">
    <property type="nucleotide sequence ID" value="NZ_BRXS01000004.1"/>
</dbReference>
<dbReference type="PROSITE" id="PS50146">
    <property type="entry name" value="DAGK"/>
    <property type="match status" value="1"/>
</dbReference>
<dbReference type="SMART" id="SM00046">
    <property type="entry name" value="DAGKc"/>
    <property type="match status" value="1"/>
</dbReference>
<dbReference type="InterPro" id="IPR050187">
    <property type="entry name" value="Lipid_Phosphate_FormReg"/>
</dbReference>
<dbReference type="Pfam" id="PF19279">
    <property type="entry name" value="YegS_C"/>
    <property type="match status" value="1"/>
</dbReference>
<gene>
    <name evidence="6" type="ORF">rosag_30090</name>
</gene>